<organism evidence="1">
    <name type="scientific">marine metagenome</name>
    <dbReference type="NCBI Taxonomy" id="408172"/>
    <lineage>
        <taxon>unclassified sequences</taxon>
        <taxon>metagenomes</taxon>
        <taxon>ecological metagenomes</taxon>
    </lineage>
</organism>
<feature type="non-terminal residue" evidence="1">
    <location>
        <position position="51"/>
    </location>
</feature>
<name>A0A382TWG2_9ZZZZ</name>
<protein>
    <submittedName>
        <fullName evidence="1">Uncharacterized protein</fullName>
    </submittedName>
</protein>
<proteinExistence type="predicted"/>
<evidence type="ECO:0000313" key="1">
    <source>
        <dbReference type="EMBL" id="SVD25987.1"/>
    </source>
</evidence>
<gene>
    <name evidence="1" type="ORF">METZ01_LOCUS378841</name>
</gene>
<sequence>MARAGVRRLLVVTAPGTRTTVGKVTDRLDLELEFVEWGTKPHMRFGAGEDV</sequence>
<reference evidence="1" key="1">
    <citation type="submission" date="2018-05" db="EMBL/GenBank/DDBJ databases">
        <authorList>
            <person name="Lanie J.A."/>
            <person name="Ng W.-L."/>
            <person name="Kazmierczak K.M."/>
            <person name="Andrzejewski T.M."/>
            <person name="Davidsen T.M."/>
            <person name="Wayne K.J."/>
            <person name="Tettelin H."/>
            <person name="Glass J.I."/>
            <person name="Rusch D."/>
            <person name="Podicherti R."/>
            <person name="Tsui H.-C.T."/>
            <person name="Winkler M.E."/>
        </authorList>
    </citation>
    <scope>NUCLEOTIDE SEQUENCE</scope>
</reference>
<dbReference type="EMBL" id="UINC01139440">
    <property type="protein sequence ID" value="SVD25987.1"/>
    <property type="molecule type" value="Genomic_DNA"/>
</dbReference>
<accession>A0A382TWG2</accession>
<dbReference type="AlphaFoldDB" id="A0A382TWG2"/>